<accession>A0AAW0PW36</accession>
<gene>
    <name evidence="3" type="ORF">WMY93_006689</name>
</gene>
<evidence type="ECO:0000313" key="4">
    <source>
        <dbReference type="Proteomes" id="UP001460270"/>
    </source>
</evidence>
<dbReference type="Proteomes" id="UP001460270">
    <property type="component" value="Unassembled WGS sequence"/>
</dbReference>
<evidence type="ECO:0000256" key="2">
    <source>
        <dbReference type="SAM" id="Phobius"/>
    </source>
</evidence>
<keyword evidence="2" id="KW-1133">Transmembrane helix</keyword>
<comment type="caution">
    <text evidence="3">The sequence shown here is derived from an EMBL/GenBank/DDBJ whole genome shotgun (WGS) entry which is preliminary data.</text>
</comment>
<evidence type="ECO:0000313" key="3">
    <source>
        <dbReference type="EMBL" id="KAK7930294.1"/>
    </source>
</evidence>
<keyword evidence="2" id="KW-0472">Membrane</keyword>
<feature type="region of interest" description="Disordered" evidence="1">
    <location>
        <begin position="81"/>
        <end position="104"/>
    </location>
</feature>
<dbReference type="AlphaFoldDB" id="A0AAW0PW36"/>
<sequence>MSSHDRRPPDKKLSSYYVTKIACVAVIHILGAFSIQPVDIYIEVNGRDLVMCPFVLALHMVHTDPDNRCPFMSCGADSRTLPSYPGVAQGYSSPTSEERPAASD</sequence>
<name>A0AAW0PW36_9GOBI</name>
<organism evidence="3 4">
    <name type="scientific">Mugilogobius chulae</name>
    <name type="common">yellowstripe goby</name>
    <dbReference type="NCBI Taxonomy" id="88201"/>
    <lineage>
        <taxon>Eukaryota</taxon>
        <taxon>Metazoa</taxon>
        <taxon>Chordata</taxon>
        <taxon>Craniata</taxon>
        <taxon>Vertebrata</taxon>
        <taxon>Euteleostomi</taxon>
        <taxon>Actinopterygii</taxon>
        <taxon>Neopterygii</taxon>
        <taxon>Teleostei</taxon>
        <taxon>Neoteleostei</taxon>
        <taxon>Acanthomorphata</taxon>
        <taxon>Gobiaria</taxon>
        <taxon>Gobiiformes</taxon>
        <taxon>Gobioidei</taxon>
        <taxon>Gobiidae</taxon>
        <taxon>Gobionellinae</taxon>
        <taxon>Mugilogobius</taxon>
    </lineage>
</organism>
<keyword evidence="4" id="KW-1185">Reference proteome</keyword>
<reference evidence="4" key="1">
    <citation type="submission" date="2024-04" db="EMBL/GenBank/DDBJ databases">
        <title>Salinicola lusitanus LLJ914,a marine bacterium isolated from the Okinawa Trough.</title>
        <authorList>
            <person name="Li J."/>
        </authorList>
    </citation>
    <scope>NUCLEOTIDE SEQUENCE [LARGE SCALE GENOMIC DNA]</scope>
</reference>
<dbReference type="EMBL" id="JBBPFD010000004">
    <property type="protein sequence ID" value="KAK7930294.1"/>
    <property type="molecule type" value="Genomic_DNA"/>
</dbReference>
<protein>
    <submittedName>
        <fullName evidence="3">Uncharacterized protein</fullName>
    </submittedName>
</protein>
<evidence type="ECO:0000256" key="1">
    <source>
        <dbReference type="SAM" id="MobiDB-lite"/>
    </source>
</evidence>
<feature type="transmembrane region" description="Helical" evidence="2">
    <location>
        <begin position="21"/>
        <end position="42"/>
    </location>
</feature>
<proteinExistence type="predicted"/>
<keyword evidence="2" id="KW-0812">Transmembrane</keyword>